<proteinExistence type="predicted"/>
<sequence>MKETETVNDYKDKLMMIANKIRMLGEEFSDRRIVEKILVTLPERFESKISSLEESRDMSTITLAELVNALQAQEQRRAYRKEEMIEGAFQVKEHFKKRNGGKNDLVQEITFNGGGASMCGVCQLGKQARLSFPVNKAWRAVEKLQLIHTDVCGPMRTVSLNGNRYFMVLIDDFSRMCWVYFLKQKSEVASVFWKFKTWIETQSGCKIKVIRSDNGTEYTADKFAKFCEAAGIEHQLTATYTPQQNRVNAKREKLDQKAEYGVFVGYNTLTKGYRVYQPLAGRIIVIGDVKFDEAEGWNWTTTEPKQVYAEEKAPELQDNDIIDDEPIRGYDEAAKDPKWLEAMEDEIKMIDKNQTWELVDRPLHKKTIGVKCVYRTKLNADGSVNKFKIASSTCSTKQWKIYQLDVKSTFLNGYLDEEIFVEQLEGFVADPKKVWRFKSHSKGIFIGQQKYAKEVLKKFNMEDCKYMHCASEFHYKAAKRVLRYIKRTLDHGIKFEKEDKLVLHGFADSDWAGSCDDIRSTSGYLFSLGSAAAAVNQALWLRKLMADLKVIQDYATEIFADNQAATTISNNPVFHGKTKHFKIKYYFVREVQKNDEVILTTLLKVYVRGDGYAHSIMISAFCRGGFFEEAKQLAGDFEAKYDKYDVVLLMVDMHRKGHQPEEAFVTTVILDNESGHRQMNFHFGTATRKTYHIYAVLQELCSSLIFHLGKMRAHSEALSVYNMLRYSKRSICKALHEKILHTLISGKLLKDAYVVVKDNSESISHPAIKKFASAFERLGNINLVNDVMKAIHATGYRIDQGIFHIAIARYIAEREKKELLLKLLEWMTGQGYVVDSSTRNLILKNSHLFGRQLIVDILSKQHMKSKSSRTLKE</sequence>
<evidence type="ECO:0000313" key="1">
    <source>
        <dbReference type="EMBL" id="KAH9751606.1"/>
    </source>
</evidence>
<keyword evidence="2" id="KW-1185">Reference proteome</keyword>
<gene>
    <name evidence="1" type="ORF">KPL71_014355</name>
</gene>
<dbReference type="EMBL" id="CM039174">
    <property type="protein sequence ID" value="KAH9751606.1"/>
    <property type="molecule type" value="Genomic_DNA"/>
</dbReference>
<evidence type="ECO:0000313" key="2">
    <source>
        <dbReference type="Proteomes" id="UP000829398"/>
    </source>
</evidence>
<accession>A0ACB8KB55</accession>
<organism evidence="1 2">
    <name type="scientific">Citrus sinensis</name>
    <name type="common">Sweet orange</name>
    <name type="synonym">Citrus aurantium var. sinensis</name>
    <dbReference type="NCBI Taxonomy" id="2711"/>
    <lineage>
        <taxon>Eukaryota</taxon>
        <taxon>Viridiplantae</taxon>
        <taxon>Streptophyta</taxon>
        <taxon>Embryophyta</taxon>
        <taxon>Tracheophyta</taxon>
        <taxon>Spermatophyta</taxon>
        <taxon>Magnoliopsida</taxon>
        <taxon>eudicotyledons</taxon>
        <taxon>Gunneridae</taxon>
        <taxon>Pentapetalae</taxon>
        <taxon>rosids</taxon>
        <taxon>malvids</taxon>
        <taxon>Sapindales</taxon>
        <taxon>Rutaceae</taxon>
        <taxon>Aurantioideae</taxon>
        <taxon>Citrus</taxon>
    </lineage>
</organism>
<protein>
    <submittedName>
        <fullName evidence="1">Uncharacterized protein</fullName>
    </submittedName>
</protein>
<comment type="caution">
    <text evidence="1">The sequence shown here is derived from an EMBL/GenBank/DDBJ whole genome shotgun (WGS) entry which is preliminary data.</text>
</comment>
<name>A0ACB8KB55_CITSI</name>
<dbReference type="Proteomes" id="UP000829398">
    <property type="component" value="Chromosome 5"/>
</dbReference>
<reference evidence="2" key="1">
    <citation type="journal article" date="2023" name="Hortic. Res.">
        <title>A chromosome-level phased genome enabling allele-level studies in sweet orange: a case study on citrus Huanglongbing tolerance.</title>
        <authorList>
            <person name="Wu B."/>
            <person name="Yu Q."/>
            <person name="Deng Z."/>
            <person name="Duan Y."/>
            <person name="Luo F."/>
            <person name="Gmitter F. Jr."/>
        </authorList>
    </citation>
    <scope>NUCLEOTIDE SEQUENCE [LARGE SCALE GENOMIC DNA]</scope>
    <source>
        <strain evidence="2">cv. Valencia</strain>
    </source>
</reference>